<dbReference type="GO" id="GO:0016747">
    <property type="term" value="F:acyltransferase activity, transferring groups other than amino-acyl groups"/>
    <property type="evidence" value="ECO:0007669"/>
    <property type="project" value="InterPro"/>
</dbReference>
<dbReference type="AlphaFoldDB" id="A0A328HBB0"/>
<comment type="caution">
    <text evidence="4">The sequence shown here is derived from an EMBL/GenBank/DDBJ whole genome shotgun (WGS) entry which is preliminary data.</text>
</comment>
<dbReference type="PANTHER" id="PTHR43420:SF3">
    <property type="entry name" value="N-ACETYLTRANSFERASE DOMAIN-CONTAINING PROTEIN"/>
    <property type="match status" value="1"/>
</dbReference>
<dbReference type="InterPro" id="IPR050680">
    <property type="entry name" value="YpeA/RimI_acetyltransf"/>
</dbReference>
<evidence type="ECO:0000313" key="5">
    <source>
        <dbReference type="Proteomes" id="UP000249166"/>
    </source>
</evidence>
<keyword evidence="1 4" id="KW-0808">Transferase</keyword>
<dbReference type="Pfam" id="PF24553">
    <property type="entry name" value="Rv0428c_C"/>
    <property type="match status" value="1"/>
</dbReference>
<dbReference type="InterPro" id="IPR016181">
    <property type="entry name" value="Acyl_CoA_acyltransferase"/>
</dbReference>
<dbReference type="EMBL" id="QLNP01000099">
    <property type="protein sequence ID" value="RAM35789.1"/>
    <property type="molecule type" value="Genomic_DNA"/>
</dbReference>
<protein>
    <submittedName>
        <fullName evidence="4">GNAT family N-acetyltransferase</fullName>
    </submittedName>
</protein>
<feature type="domain" description="N-acetyltransferase" evidence="3">
    <location>
        <begin position="115"/>
        <end position="259"/>
    </location>
</feature>
<dbReference type="InterPro" id="IPR000182">
    <property type="entry name" value="GNAT_dom"/>
</dbReference>
<gene>
    <name evidence="4" type="ORF">DBZ45_19115</name>
</gene>
<dbReference type="Proteomes" id="UP000249166">
    <property type="component" value="Unassembled WGS sequence"/>
</dbReference>
<evidence type="ECO:0000259" key="3">
    <source>
        <dbReference type="PROSITE" id="PS51186"/>
    </source>
</evidence>
<proteinExistence type="predicted"/>
<dbReference type="InterPro" id="IPR056935">
    <property type="entry name" value="Rv0428c-like_C"/>
</dbReference>
<accession>A0A328HBB0</accession>
<dbReference type="Gene3D" id="3.40.630.30">
    <property type="match status" value="1"/>
</dbReference>
<dbReference type="PROSITE" id="PS51186">
    <property type="entry name" value="GNAT"/>
    <property type="match status" value="1"/>
</dbReference>
<dbReference type="OrthoDB" id="9775595at2"/>
<evidence type="ECO:0000313" key="4">
    <source>
        <dbReference type="EMBL" id="RAM35789.1"/>
    </source>
</evidence>
<dbReference type="PANTHER" id="PTHR43420">
    <property type="entry name" value="ACETYLTRANSFERASE"/>
    <property type="match status" value="1"/>
</dbReference>
<organism evidence="4 5">
    <name type="scientific">Arthrobacter globiformis</name>
    <dbReference type="NCBI Taxonomy" id="1665"/>
    <lineage>
        <taxon>Bacteria</taxon>
        <taxon>Bacillati</taxon>
        <taxon>Actinomycetota</taxon>
        <taxon>Actinomycetes</taxon>
        <taxon>Micrococcales</taxon>
        <taxon>Micrococcaceae</taxon>
        <taxon>Arthrobacter</taxon>
    </lineage>
</organism>
<dbReference type="SUPFAM" id="SSF55729">
    <property type="entry name" value="Acyl-CoA N-acyltransferases (Nat)"/>
    <property type="match status" value="1"/>
</dbReference>
<keyword evidence="2" id="KW-0012">Acyltransferase</keyword>
<sequence>MEVLSGLEALMDAAWPAPERHDTGEWVLRAAGGVTQRANSVWPRVPAADDAAAVRDAASWYRLRRLPVIYQIFDHAGAAPLNAVLDSLGYTRQSETLVMSRRAEPQDGLPASAGVEISEHPSAEWLELWWSVDGRGGAAELETARAILTGCPALYALVRDDDGGPAAVGRLAVVNGWTADPGGAASWGGLYCMATRPDSRRRGYATRIQQALVRAGAERGLAGYWLLAMASNTAARELYSRAGFSEVSRYCYRQERPRRALTGC</sequence>
<reference evidence="4 5" key="1">
    <citation type="submission" date="2018-04" db="EMBL/GenBank/DDBJ databases">
        <title>Bacteria isolated from cave deposits of Manipur.</title>
        <authorList>
            <person name="Sahoo D."/>
            <person name="Sarangthem I."/>
            <person name="Nandeibam J."/>
        </authorList>
    </citation>
    <scope>NUCLEOTIDE SEQUENCE [LARGE SCALE GENOMIC DNA]</scope>
    <source>
        <strain evidence="5">mrc11</strain>
    </source>
</reference>
<evidence type="ECO:0000256" key="2">
    <source>
        <dbReference type="ARBA" id="ARBA00023315"/>
    </source>
</evidence>
<name>A0A328HBB0_ARTGO</name>
<evidence type="ECO:0000256" key="1">
    <source>
        <dbReference type="ARBA" id="ARBA00022679"/>
    </source>
</evidence>